<keyword evidence="19" id="KW-0472">Membrane</keyword>
<dbReference type="GO" id="GO:0009002">
    <property type="term" value="F:serine-type D-Ala-D-Ala carboxypeptidase activity"/>
    <property type="evidence" value="ECO:0007669"/>
    <property type="project" value="UniProtKB-EC"/>
</dbReference>
<keyword evidence="13" id="KW-0812">Transmembrane</keyword>
<evidence type="ECO:0000313" key="31">
    <source>
        <dbReference type="EMBL" id="MQT15980.1"/>
    </source>
</evidence>
<dbReference type="GO" id="GO:0006508">
    <property type="term" value="P:proteolysis"/>
    <property type="evidence" value="ECO:0007669"/>
    <property type="project" value="UniProtKB-KW"/>
</dbReference>
<dbReference type="GO" id="GO:0009252">
    <property type="term" value="P:peptidoglycan biosynthetic process"/>
    <property type="evidence" value="ECO:0007669"/>
    <property type="project" value="UniProtKB-UniPathway"/>
</dbReference>
<comment type="catalytic activity">
    <reaction evidence="23">
        <text>Preferential cleavage: (Ac)2-L-Lys-D-Ala-|-D-Ala. Also transpeptidation of peptidyl-alanyl moieties that are N-acyl substituents of D-alanine.</text>
        <dbReference type="EC" id="3.4.16.4"/>
    </reaction>
</comment>
<feature type="domain" description="Penicillin-binding protein transpeptidase" evidence="28">
    <location>
        <begin position="422"/>
        <end position="680"/>
    </location>
</feature>
<dbReference type="AlphaFoldDB" id="A0A7C9KGC4"/>
<evidence type="ECO:0000256" key="21">
    <source>
        <dbReference type="ARBA" id="ARBA00023268"/>
    </source>
</evidence>
<evidence type="ECO:0000256" key="15">
    <source>
        <dbReference type="ARBA" id="ARBA00022960"/>
    </source>
</evidence>
<comment type="catalytic activity">
    <reaction evidence="25">
        <text>[GlcNAc-(1-&gt;4)-Mur2Ac(oyl-L-Ala-gamma-D-Glu-L-Lys-D-Ala-D-Ala)](n)-di-trans,octa-cis-undecaprenyl diphosphate + beta-D-GlcNAc-(1-&gt;4)-Mur2Ac(oyl-L-Ala-gamma-D-Glu-L-Lys-D-Ala-D-Ala)-di-trans,octa-cis-undecaprenyl diphosphate = [GlcNAc-(1-&gt;4)-Mur2Ac(oyl-L-Ala-gamma-D-Glu-L-Lys-D-Ala-D-Ala)](n+1)-di-trans,octa-cis-undecaprenyl diphosphate + di-trans,octa-cis-undecaprenyl diphosphate + H(+)</text>
        <dbReference type="Rhea" id="RHEA:23708"/>
        <dbReference type="Rhea" id="RHEA-COMP:9602"/>
        <dbReference type="Rhea" id="RHEA-COMP:9603"/>
        <dbReference type="ChEBI" id="CHEBI:15378"/>
        <dbReference type="ChEBI" id="CHEBI:58405"/>
        <dbReference type="ChEBI" id="CHEBI:60033"/>
        <dbReference type="ChEBI" id="CHEBI:78435"/>
        <dbReference type="EC" id="2.4.99.28"/>
    </reaction>
</comment>
<dbReference type="SUPFAM" id="SSF56601">
    <property type="entry name" value="beta-lactamase/transpeptidase-like"/>
    <property type="match status" value="1"/>
</dbReference>
<evidence type="ECO:0000256" key="11">
    <source>
        <dbReference type="ARBA" id="ARBA00022676"/>
    </source>
</evidence>
<dbReference type="Pfam" id="PF00912">
    <property type="entry name" value="Transgly"/>
    <property type="match status" value="1"/>
</dbReference>
<dbReference type="UniPathway" id="UPA00219"/>
<keyword evidence="21" id="KW-0511">Multifunctional enzyme</keyword>
<dbReference type="InterPro" id="IPR001264">
    <property type="entry name" value="Glyco_trans_51"/>
</dbReference>
<evidence type="ECO:0000256" key="9">
    <source>
        <dbReference type="ARBA" id="ARBA00022645"/>
    </source>
</evidence>
<keyword evidence="14" id="KW-0378">Hydrolase</keyword>
<keyword evidence="10" id="KW-0645">Protease</keyword>
<proteinExistence type="inferred from homology"/>
<evidence type="ECO:0000313" key="32">
    <source>
        <dbReference type="Proteomes" id="UP000481327"/>
    </source>
</evidence>
<dbReference type="GO" id="GO:0071555">
    <property type="term" value="P:cell wall organization"/>
    <property type="evidence" value="ECO:0007669"/>
    <property type="project" value="UniProtKB-KW"/>
</dbReference>
<protein>
    <recommendedName>
        <fullName evidence="6">Penicillin-binding protein 1A</fullName>
        <ecNumber evidence="24">2.4.99.28</ecNumber>
        <ecNumber evidence="5">3.4.16.4</ecNumber>
    </recommendedName>
</protein>
<feature type="domain" description="Penicillin-binding protein OB-like" evidence="30">
    <location>
        <begin position="323"/>
        <end position="420"/>
    </location>
</feature>
<accession>A0A7C9KGC4</accession>
<dbReference type="RefSeq" id="WP_152576435.1">
    <property type="nucleotide sequence ID" value="NZ_JAATJI010000001.1"/>
</dbReference>
<dbReference type="FunFam" id="1.10.3810.10:FF:000003">
    <property type="entry name" value="Penicillin-binding protein 1a"/>
    <property type="match status" value="1"/>
</dbReference>
<evidence type="ECO:0000256" key="14">
    <source>
        <dbReference type="ARBA" id="ARBA00022801"/>
    </source>
</evidence>
<keyword evidence="8" id="KW-0997">Cell inner membrane</keyword>
<comment type="pathway">
    <text evidence="2">Cell wall biogenesis; peptidoglycan biosynthesis.</text>
</comment>
<evidence type="ECO:0000256" key="13">
    <source>
        <dbReference type="ARBA" id="ARBA00022692"/>
    </source>
</evidence>
<evidence type="ECO:0000256" key="22">
    <source>
        <dbReference type="ARBA" id="ARBA00023316"/>
    </source>
</evidence>
<dbReference type="GO" id="GO:0008360">
    <property type="term" value="P:regulation of cell shape"/>
    <property type="evidence" value="ECO:0007669"/>
    <property type="project" value="UniProtKB-KW"/>
</dbReference>
<comment type="pathway">
    <text evidence="26">Glycan biosynthesis.</text>
</comment>
<dbReference type="Pfam" id="PF00905">
    <property type="entry name" value="Transpeptidase"/>
    <property type="match status" value="1"/>
</dbReference>
<dbReference type="InterPro" id="IPR023346">
    <property type="entry name" value="Lysozyme-like_dom_sf"/>
</dbReference>
<sequence length="800" mass="86922">MRRWWIWVLLLVALAAAAVGWLFWSAQKDLPDEAALSNFAAALPSTVRDIDGNVVTTFTREQRVYLPYDEIPKRLVQAYISAEDKTFFEHGGLDYQGIAAAVFTNIESWFTGRRPVGASTITQQVAKSLIGNEVTYSRKLREALLARRIEASFTKQQILELYLNQIFLGRNAYGVEAASQAYFDKSAADLDLAQMAYLAILPKAPSTYSPVRQNARAVARRDYVLRQMQANGFITAAERDAAAAQPLVAVPTHSIATARSSDYFIEDVRRSLIARFGETPADGRNSVYGGGLWIRTSVNPKYQEAAEIAMRDGFMRFERGRSWRGPIASIDAGEGWQSRLQATAVPLGFPDWKKAVVLAKDGGASRLGFTDGSTGTMPASAASSPLRGTNQSAASVLKVGDVVPVVKSGSGFALRQPPEISGGMVVEDPMTGRVLALVGGFDARAQSFNRATQAKRQPGSTFKPIVYATAMDNGFTPSSIVVDAPYCVYQSRSLGQKCFRNFGNMRGAGAQTLRWGLEQSRNLMTVRVAYNTGMDKVVAQAKALGIGDYQPVLSIALGAGETTVLKLTNAYAQLFNAGRALEPSLIDMVQDRDGKVIFRRDNRSCPGCAAADWNGEPMPRPGGTPKQVIDARTAFQAVHLMEGVVSRGTGTELLKLDRPFAGKTGTTNGPRDVWFVGGTQQIVAGLYLGYDNPRNMGGYVQGGTVAAPIWRQFGELALKDAPKLPFNIPAGVRMVRVDRRSGKRVYGVWPGTENKPAVIWEAFKPDSEPRRTGGSAARDDARGGRVRSDADFMRNSGGIY</sequence>
<evidence type="ECO:0000256" key="25">
    <source>
        <dbReference type="ARBA" id="ARBA00049902"/>
    </source>
</evidence>
<dbReference type="InterPro" id="IPR001460">
    <property type="entry name" value="PCN-bd_Tpept"/>
</dbReference>
<dbReference type="InterPro" id="IPR031376">
    <property type="entry name" value="PCB_OB"/>
</dbReference>
<evidence type="ECO:0000256" key="26">
    <source>
        <dbReference type="ARBA" id="ARBA00060592"/>
    </source>
</evidence>
<comment type="similarity">
    <text evidence="3">In the C-terminal section; belongs to the transpeptidase family.</text>
</comment>
<dbReference type="PANTHER" id="PTHR32282">
    <property type="entry name" value="BINDING PROTEIN TRANSPEPTIDASE, PUTATIVE-RELATED"/>
    <property type="match status" value="1"/>
</dbReference>
<dbReference type="GO" id="GO:0046677">
    <property type="term" value="P:response to antibiotic"/>
    <property type="evidence" value="ECO:0007669"/>
    <property type="project" value="UniProtKB-KW"/>
</dbReference>
<feature type="region of interest" description="Disordered" evidence="27">
    <location>
        <begin position="765"/>
        <end position="788"/>
    </location>
</feature>
<dbReference type="InterPro" id="IPR050396">
    <property type="entry name" value="Glycosyltr_51/Transpeptidase"/>
</dbReference>
<dbReference type="GO" id="GO:0008658">
    <property type="term" value="F:penicillin binding"/>
    <property type="evidence" value="ECO:0007669"/>
    <property type="project" value="InterPro"/>
</dbReference>
<dbReference type="Proteomes" id="UP000481327">
    <property type="component" value="Unassembled WGS sequence"/>
</dbReference>
<evidence type="ECO:0000256" key="24">
    <source>
        <dbReference type="ARBA" id="ARBA00044770"/>
    </source>
</evidence>
<name>A0A7C9KGC4_9SPHN</name>
<dbReference type="GO" id="GO:0030288">
    <property type="term" value="C:outer membrane-bounded periplasmic space"/>
    <property type="evidence" value="ECO:0007669"/>
    <property type="project" value="TreeGrafter"/>
</dbReference>
<evidence type="ECO:0000256" key="23">
    <source>
        <dbReference type="ARBA" id="ARBA00034000"/>
    </source>
</evidence>
<feature type="domain" description="Glycosyl transferase family 51" evidence="29">
    <location>
        <begin position="52"/>
        <end position="229"/>
    </location>
</feature>
<dbReference type="EMBL" id="WIOL01000001">
    <property type="protein sequence ID" value="MQT15980.1"/>
    <property type="molecule type" value="Genomic_DNA"/>
</dbReference>
<evidence type="ECO:0000256" key="1">
    <source>
        <dbReference type="ARBA" id="ARBA00004249"/>
    </source>
</evidence>
<keyword evidence="17" id="KW-0573">Peptidoglycan synthesis</keyword>
<gene>
    <name evidence="31" type="ORF">F3168_01715</name>
</gene>
<reference evidence="31 32" key="1">
    <citation type="submission" date="2019-09" db="EMBL/GenBank/DDBJ databases">
        <title>Polymorphobacter sp. isolated from a lake in China.</title>
        <authorList>
            <person name="Liu Z."/>
        </authorList>
    </citation>
    <scope>NUCLEOTIDE SEQUENCE [LARGE SCALE GENOMIC DNA]</scope>
    <source>
        <strain evidence="31 32">D40P</strain>
    </source>
</reference>
<keyword evidence="18" id="KW-1133">Transmembrane helix</keyword>
<evidence type="ECO:0000256" key="4">
    <source>
        <dbReference type="ARBA" id="ARBA00007739"/>
    </source>
</evidence>
<organism evidence="31 32">
    <name type="scientific">Sandarakinorhabdus fusca</name>
    <dbReference type="NCBI Taxonomy" id="1439888"/>
    <lineage>
        <taxon>Bacteria</taxon>
        <taxon>Pseudomonadati</taxon>
        <taxon>Pseudomonadota</taxon>
        <taxon>Alphaproteobacteria</taxon>
        <taxon>Sphingomonadales</taxon>
        <taxon>Sphingosinicellaceae</taxon>
        <taxon>Sandarakinorhabdus</taxon>
    </lineage>
</organism>
<dbReference type="Pfam" id="PF17092">
    <property type="entry name" value="PCB_OB"/>
    <property type="match status" value="1"/>
</dbReference>
<dbReference type="Gene3D" id="1.10.3810.10">
    <property type="entry name" value="Biosynthetic peptidoglycan transglycosylase-like"/>
    <property type="match status" value="1"/>
</dbReference>
<evidence type="ECO:0000256" key="17">
    <source>
        <dbReference type="ARBA" id="ARBA00022984"/>
    </source>
</evidence>
<dbReference type="SUPFAM" id="SSF53955">
    <property type="entry name" value="Lysozyme-like"/>
    <property type="match status" value="1"/>
</dbReference>
<evidence type="ECO:0000256" key="16">
    <source>
        <dbReference type="ARBA" id="ARBA00022968"/>
    </source>
</evidence>
<dbReference type="GO" id="GO:0005886">
    <property type="term" value="C:plasma membrane"/>
    <property type="evidence" value="ECO:0007669"/>
    <property type="project" value="UniProtKB-SubCell"/>
</dbReference>
<comment type="subcellular location">
    <subcellularLocation>
        <location evidence="1">Cell inner membrane</location>
        <topology evidence="1">Single-pass type II membrane protein</topology>
    </subcellularLocation>
</comment>
<keyword evidence="15" id="KW-0133">Cell shape</keyword>
<dbReference type="EC" id="3.4.16.4" evidence="5"/>
<keyword evidence="20" id="KW-0046">Antibiotic resistance</keyword>
<dbReference type="OrthoDB" id="9766909at2"/>
<comment type="caution">
    <text evidence="31">The sequence shown here is derived from an EMBL/GenBank/DDBJ whole genome shotgun (WGS) entry which is preliminary data.</text>
</comment>
<evidence type="ECO:0000256" key="2">
    <source>
        <dbReference type="ARBA" id="ARBA00004752"/>
    </source>
</evidence>
<evidence type="ECO:0000256" key="19">
    <source>
        <dbReference type="ARBA" id="ARBA00023136"/>
    </source>
</evidence>
<evidence type="ECO:0000256" key="12">
    <source>
        <dbReference type="ARBA" id="ARBA00022679"/>
    </source>
</evidence>
<dbReference type="InterPro" id="IPR036950">
    <property type="entry name" value="PBP_transglycosylase"/>
</dbReference>
<evidence type="ECO:0000259" key="29">
    <source>
        <dbReference type="Pfam" id="PF00912"/>
    </source>
</evidence>
<evidence type="ECO:0000256" key="5">
    <source>
        <dbReference type="ARBA" id="ARBA00012448"/>
    </source>
</evidence>
<comment type="similarity">
    <text evidence="4">In the N-terminal section; belongs to the glycosyltransferase 51 family.</text>
</comment>
<keyword evidence="12" id="KW-0808">Transferase</keyword>
<dbReference type="NCBIfam" id="TIGR02074">
    <property type="entry name" value="PBP_1a_fam"/>
    <property type="match status" value="1"/>
</dbReference>
<evidence type="ECO:0000259" key="28">
    <source>
        <dbReference type="Pfam" id="PF00905"/>
    </source>
</evidence>
<keyword evidence="16" id="KW-0735">Signal-anchor</keyword>
<evidence type="ECO:0000256" key="20">
    <source>
        <dbReference type="ARBA" id="ARBA00023251"/>
    </source>
</evidence>
<evidence type="ECO:0000256" key="27">
    <source>
        <dbReference type="SAM" id="MobiDB-lite"/>
    </source>
</evidence>
<keyword evidence="32" id="KW-1185">Reference proteome</keyword>
<evidence type="ECO:0000256" key="3">
    <source>
        <dbReference type="ARBA" id="ARBA00007090"/>
    </source>
</evidence>
<evidence type="ECO:0000256" key="7">
    <source>
        <dbReference type="ARBA" id="ARBA00022475"/>
    </source>
</evidence>
<keyword evidence="9" id="KW-0121">Carboxypeptidase</keyword>
<keyword evidence="7" id="KW-1003">Cell membrane</keyword>
<dbReference type="InterPro" id="IPR012338">
    <property type="entry name" value="Beta-lactam/transpept-like"/>
</dbReference>
<evidence type="ECO:0000256" key="6">
    <source>
        <dbReference type="ARBA" id="ARBA00018638"/>
    </source>
</evidence>
<evidence type="ECO:0000256" key="10">
    <source>
        <dbReference type="ARBA" id="ARBA00022670"/>
    </source>
</evidence>
<keyword evidence="11" id="KW-0328">Glycosyltransferase</keyword>
<evidence type="ECO:0000256" key="18">
    <source>
        <dbReference type="ARBA" id="ARBA00022989"/>
    </source>
</evidence>
<dbReference type="GO" id="GO:0008955">
    <property type="term" value="F:peptidoglycan glycosyltransferase activity"/>
    <property type="evidence" value="ECO:0007669"/>
    <property type="project" value="UniProtKB-EC"/>
</dbReference>
<keyword evidence="22" id="KW-0961">Cell wall biogenesis/degradation</keyword>
<evidence type="ECO:0000256" key="8">
    <source>
        <dbReference type="ARBA" id="ARBA00022519"/>
    </source>
</evidence>
<dbReference type="PANTHER" id="PTHR32282:SF27">
    <property type="entry name" value="PENICILLIN-BINDING PROTEIN 1A"/>
    <property type="match status" value="1"/>
</dbReference>
<evidence type="ECO:0000259" key="30">
    <source>
        <dbReference type="Pfam" id="PF17092"/>
    </source>
</evidence>
<dbReference type="Gene3D" id="3.40.710.10">
    <property type="entry name" value="DD-peptidase/beta-lactamase superfamily"/>
    <property type="match status" value="1"/>
</dbReference>
<dbReference type="EC" id="2.4.99.28" evidence="24"/>